<evidence type="ECO:0000256" key="4">
    <source>
        <dbReference type="ARBA" id="ARBA00022475"/>
    </source>
</evidence>
<protein>
    <submittedName>
        <fullName evidence="10">ABC-type spermidine/putrescine transport system, permease component I</fullName>
    </submittedName>
</protein>
<keyword evidence="3 8" id="KW-0813">Transport</keyword>
<reference evidence="10 11" key="1">
    <citation type="submission" date="2016-10" db="EMBL/GenBank/DDBJ databases">
        <authorList>
            <person name="de Groot N.N."/>
        </authorList>
    </citation>
    <scope>NUCLEOTIDE SEQUENCE [LARGE SCALE GENOMIC DNA]</scope>
    <source>
        <strain evidence="10 11">DSM 26656</strain>
    </source>
</reference>
<evidence type="ECO:0000313" key="11">
    <source>
        <dbReference type="Proteomes" id="UP000236743"/>
    </source>
</evidence>
<feature type="transmembrane region" description="Helical" evidence="8">
    <location>
        <begin position="41"/>
        <end position="69"/>
    </location>
</feature>
<keyword evidence="11" id="KW-1185">Reference proteome</keyword>
<feature type="transmembrane region" description="Helical" evidence="8">
    <location>
        <begin position="276"/>
        <end position="298"/>
    </location>
</feature>
<organism evidence="10 11">
    <name type="scientific">Bosea lathyri</name>
    <dbReference type="NCBI Taxonomy" id="1036778"/>
    <lineage>
        <taxon>Bacteria</taxon>
        <taxon>Pseudomonadati</taxon>
        <taxon>Pseudomonadota</taxon>
        <taxon>Alphaproteobacteria</taxon>
        <taxon>Hyphomicrobiales</taxon>
        <taxon>Boseaceae</taxon>
        <taxon>Bosea</taxon>
    </lineage>
</organism>
<feature type="transmembrane region" description="Helical" evidence="8">
    <location>
        <begin position="89"/>
        <end position="116"/>
    </location>
</feature>
<dbReference type="PANTHER" id="PTHR42929">
    <property type="entry name" value="INNER MEMBRANE ABC TRANSPORTER PERMEASE PROTEIN YDCU-RELATED-RELATED"/>
    <property type="match status" value="1"/>
</dbReference>
<dbReference type="InterPro" id="IPR000515">
    <property type="entry name" value="MetI-like"/>
</dbReference>
<evidence type="ECO:0000256" key="7">
    <source>
        <dbReference type="ARBA" id="ARBA00023136"/>
    </source>
</evidence>
<dbReference type="Proteomes" id="UP000236743">
    <property type="component" value="Unassembled WGS sequence"/>
</dbReference>
<evidence type="ECO:0000256" key="8">
    <source>
        <dbReference type="RuleBase" id="RU363032"/>
    </source>
</evidence>
<gene>
    <name evidence="10" type="ORF">SAMN04488115_11865</name>
</gene>
<dbReference type="GO" id="GO:0055085">
    <property type="term" value="P:transmembrane transport"/>
    <property type="evidence" value="ECO:0007669"/>
    <property type="project" value="InterPro"/>
</dbReference>
<dbReference type="Gene3D" id="1.10.3720.10">
    <property type="entry name" value="MetI-like"/>
    <property type="match status" value="1"/>
</dbReference>
<proteinExistence type="inferred from homology"/>
<evidence type="ECO:0000256" key="1">
    <source>
        <dbReference type="ARBA" id="ARBA00004651"/>
    </source>
</evidence>
<feature type="transmembrane region" description="Helical" evidence="8">
    <location>
        <begin position="128"/>
        <end position="149"/>
    </location>
</feature>
<feature type="domain" description="ABC transmembrane type-1" evidence="9">
    <location>
        <begin position="89"/>
        <end position="297"/>
    </location>
</feature>
<keyword evidence="6 8" id="KW-1133">Transmembrane helix</keyword>
<feature type="transmembrane region" description="Helical" evidence="8">
    <location>
        <begin position="235"/>
        <end position="256"/>
    </location>
</feature>
<dbReference type="EMBL" id="FNUY01000018">
    <property type="protein sequence ID" value="SEG81563.1"/>
    <property type="molecule type" value="Genomic_DNA"/>
</dbReference>
<keyword evidence="7 8" id="KW-0472">Membrane</keyword>
<dbReference type="AlphaFoldDB" id="A0A1H6D9T3"/>
<evidence type="ECO:0000259" key="9">
    <source>
        <dbReference type="PROSITE" id="PS50928"/>
    </source>
</evidence>
<dbReference type="SUPFAM" id="SSF161098">
    <property type="entry name" value="MetI-like"/>
    <property type="match status" value="1"/>
</dbReference>
<dbReference type="InterPro" id="IPR035906">
    <property type="entry name" value="MetI-like_sf"/>
</dbReference>
<comment type="subcellular location">
    <subcellularLocation>
        <location evidence="1 8">Cell membrane</location>
        <topology evidence="1 8">Multi-pass membrane protein</topology>
    </subcellularLocation>
</comment>
<evidence type="ECO:0000313" key="10">
    <source>
        <dbReference type="EMBL" id="SEG81563.1"/>
    </source>
</evidence>
<dbReference type="GO" id="GO:0005886">
    <property type="term" value="C:plasma membrane"/>
    <property type="evidence" value="ECO:0007669"/>
    <property type="project" value="UniProtKB-SubCell"/>
</dbReference>
<evidence type="ECO:0000256" key="6">
    <source>
        <dbReference type="ARBA" id="ARBA00022989"/>
    </source>
</evidence>
<dbReference type="PANTHER" id="PTHR42929:SF1">
    <property type="entry name" value="INNER MEMBRANE ABC TRANSPORTER PERMEASE PROTEIN YDCU-RELATED"/>
    <property type="match status" value="1"/>
</dbReference>
<accession>A0A1H6D9T3</accession>
<dbReference type="Pfam" id="PF00528">
    <property type="entry name" value="BPD_transp_1"/>
    <property type="match status" value="1"/>
</dbReference>
<evidence type="ECO:0000256" key="5">
    <source>
        <dbReference type="ARBA" id="ARBA00022692"/>
    </source>
</evidence>
<dbReference type="PROSITE" id="PS50928">
    <property type="entry name" value="ABC_TM1"/>
    <property type="match status" value="1"/>
</dbReference>
<comment type="similarity">
    <text evidence="2">Belongs to the binding-protein-dependent transport system permease family. CysTW subfamily.</text>
</comment>
<evidence type="ECO:0000256" key="3">
    <source>
        <dbReference type="ARBA" id="ARBA00022448"/>
    </source>
</evidence>
<evidence type="ECO:0000256" key="2">
    <source>
        <dbReference type="ARBA" id="ARBA00007069"/>
    </source>
</evidence>
<keyword evidence="5 8" id="KW-0812">Transmembrane</keyword>
<dbReference type="CDD" id="cd06261">
    <property type="entry name" value="TM_PBP2"/>
    <property type="match status" value="1"/>
</dbReference>
<sequence length="306" mass="33362">MPGSPFPRDPFFPKIFLSHDLLPHDLLLGSSPVMPRYSLGLALVLPALTIIVLFFIVPLTASVIGAFRIGDGFGIGNFEKAFSLYTADIIFSLAVVALSTLLIGLFSIAIGGYLVLGENPRAVAILRWLYRWPLFIPFIVVGQILRTFLAKNGLMNNILVGAGILTPLQTTGLLDWRGIVIAFVWKQTPFVALLVSGAMASIDRGTIEAARNLGASRFRILWEIIVPQVRGTLSVGLILSFVTMMSVLSVPLMINAQSPTMITADIAFRINSYGDYGVANALGFISLILTSCVAWIYMRQAVKERM</sequence>
<keyword evidence="4" id="KW-1003">Cell membrane</keyword>
<name>A0A1H6D9T3_9HYPH</name>